<dbReference type="HAMAP" id="MF_04160">
    <property type="entry name" value="NUCL_HEAD_T4"/>
    <property type="match status" value="1"/>
</dbReference>
<feature type="active site" evidence="1">
    <location>
        <position position="71"/>
    </location>
</feature>
<gene>
    <name evidence="3" type="ORF">UFOVP242_115</name>
</gene>
<keyword evidence="1" id="KW-0378">Hydrolase</keyword>
<dbReference type="Pfam" id="PF08722">
    <property type="entry name" value="Tn7_TnsA-like_N"/>
    <property type="match status" value="1"/>
</dbReference>
<comment type="function">
    <text evidence="1">During phage morphogenesis, plays an essential role in the head-tail joining step. The associated nuclease activity is essential for morphogenesis, possibly by cleaving packaged DNA to enable the joining of heads to tails. Displays both exo- and endonuclease activity.</text>
</comment>
<sequence length="147" mass="17593">MYKATYKGRYRVANPSKYRGDIHDVIYRSSWELKFMKWCDTNPSVLEWGSETMIIPYKSPVDNKVHRYFVDFYMRVKDRHGAITKYLIEIKPEKFTKPPAIPKRQTKRFIDEVFQYGVNQSKWKAANEYCMDRGMKFLVLTENDLGL</sequence>
<dbReference type="InterPro" id="IPR014833">
    <property type="entry name" value="TnsA_N"/>
</dbReference>
<dbReference type="InterPro" id="IPR046390">
    <property type="entry name" value="NUCL_HEAD_T4"/>
</dbReference>
<dbReference type="Gene3D" id="3.40.91.30">
    <property type="match status" value="1"/>
</dbReference>
<keyword evidence="1" id="KW-0255">Endonuclease</keyword>
<reference evidence="3" key="1">
    <citation type="submission" date="2020-05" db="EMBL/GenBank/DDBJ databases">
        <authorList>
            <person name="Chiriac C."/>
            <person name="Salcher M."/>
            <person name="Ghai R."/>
            <person name="Kavagutti S V."/>
        </authorList>
    </citation>
    <scope>NUCLEOTIDE SEQUENCE</scope>
</reference>
<dbReference type="GO" id="GO:0004527">
    <property type="term" value="F:exonuclease activity"/>
    <property type="evidence" value="ECO:0007669"/>
    <property type="project" value="UniProtKB-UniRule"/>
</dbReference>
<feature type="domain" description="TnsA endonuclease N-terminal" evidence="2">
    <location>
        <begin position="42"/>
        <end position="142"/>
    </location>
</feature>
<comment type="similarity">
    <text evidence="1">Belongs to the Caudovirales head completion nuclease family.</text>
</comment>
<dbReference type="GO" id="GO:0004519">
    <property type="term" value="F:endonuclease activity"/>
    <property type="evidence" value="ECO:0007669"/>
    <property type="project" value="UniProtKB-UniRule"/>
</dbReference>
<evidence type="ECO:0000256" key="1">
    <source>
        <dbReference type="HAMAP-Rule" id="MF_04160"/>
    </source>
</evidence>
<accession>A0A6J7WUV9</accession>
<evidence type="ECO:0000313" key="3">
    <source>
        <dbReference type="EMBL" id="CAB5221869.1"/>
    </source>
</evidence>
<name>A0A6J7WUV9_9CAUD</name>
<organism evidence="3">
    <name type="scientific">uncultured Caudovirales phage</name>
    <dbReference type="NCBI Taxonomy" id="2100421"/>
    <lineage>
        <taxon>Viruses</taxon>
        <taxon>Duplodnaviria</taxon>
        <taxon>Heunggongvirae</taxon>
        <taxon>Uroviricota</taxon>
        <taxon>Caudoviricetes</taxon>
        <taxon>Peduoviridae</taxon>
        <taxon>Maltschvirus</taxon>
        <taxon>Maltschvirus maltsch</taxon>
    </lineage>
</organism>
<dbReference type="EMBL" id="LR798294">
    <property type="protein sequence ID" value="CAB5221869.1"/>
    <property type="molecule type" value="Genomic_DNA"/>
</dbReference>
<keyword evidence="1" id="KW-0540">Nuclease</keyword>
<dbReference type="EC" id="3.1.-.-" evidence="1"/>
<keyword evidence="1" id="KW-0269">Exonuclease</keyword>
<feature type="active site" evidence="1">
    <location>
        <position position="32"/>
    </location>
</feature>
<proteinExistence type="inferred from homology"/>
<feature type="active site" evidence="1">
    <location>
        <position position="91"/>
    </location>
</feature>
<protein>
    <recommendedName>
        <fullName evidence="1">Head completion nuclease</fullName>
        <ecNumber evidence="1">3.1.-.-</ecNumber>
    </recommendedName>
</protein>
<evidence type="ECO:0000259" key="2">
    <source>
        <dbReference type="Pfam" id="PF08722"/>
    </source>
</evidence>